<dbReference type="InterPro" id="IPR001789">
    <property type="entry name" value="Sig_transdc_resp-reg_receiver"/>
</dbReference>
<dbReference type="Pfam" id="PF02518">
    <property type="entry name" value="HATPase_c"/>
    <property type="match status" value="1"/>
</dbReference>
<dbReference type="SMART" id="SM00387">
    <property type="entry name" value="HATPase_c"/>
    <property type="match status" value="1"/>
</dbReference>
<sequence>MLKRILIVDNSSVLAMRVKVLLELVGCETLLSHFSEIEDELNIDLTKEHFDMIVIVHGIPLELVKQLKSHFKAIPFLLVAPHSQEAEISSSFVELHKLLPLAPMIYPFFDNKEIIGILDEELRTKGAESEILLPKVLLVDNDTDRLCKLEHSLKGAHLDVVTAICLEGAIAHAKKNKIDLLISDFNMPYCTGIDIFRQLKLINPESRCLLITSKPHQRALIEAIRLGVEDVLEKPLNENVLLQALHKLWQTELLKRNNSELVERLQDTVDALIEKDSLLRVIYKNTPDGIVLFEQSGNILEANDSCAYLFSTSNKDLIGNSIYSLIDDDSAEEVKAAIFQAGSNKQFSCELQVLLKDGLKIPLAGSFAEIDFHGKIAFAAILKNVSHLKHKEELLTEAKDLLEKKVKDRTFELEQAKDQAEQANLSKSEFLANMSHELRTPMHSILSFSRFGLEKLDLVPIPLDKMKKYLSRIESSGNRLLSLLNNLLDLSKLDVGKFPFNPQVHNIIPIIKTSIEDISGLSLERNIHVILESNLSQVKINCDSDQISQILKNLIGNAIKFSPNDSEIQINVLEQDECIEIRVKDQGVGIPEDELEHIFSKFAQSSKTNKGAGGTGLGLAICSEFVACHRGTITAKNNITGGASVLVMLPK</sequence>
<dbReference type="Pfam" id="PF00512">
    <property type="entry name" value="HisKA"/>
    <property type="match status" value="1"/>
</dbReference>
<dbReference type="GO" id="GO:0005886">
    <property type="term" value="C:plasma membrane"/>
    <property type="evidence" value="ECO:0007669"/>
    <property type="project" value="UniProtKB-ARBA"/>
</dbReference>
<evidence type="ECO:0000256" key="1">
    <source>
        <dbReference type="ARBA" id="ARBA00000085"/>
    </source>
</evidence>
<dbReference type="EC" id="2.7.13.3" evidence="2"/>
<protein>
    <recommendedName>
        <fullName evidence="2">histidine kinase</fullName>
        <ecNumber evidence="2">2.7.13.3</ecNumber>
    </recommendedName>
</protein>
<keyword evidence="5" id="KW-0418">Kinase</keyword>
<dbReference type="InterPro" id="IPR003661">
    <property type="entry name" value="HisK_dim/P_dom"/>
</dbReference>
<proteinExistence type="predicted"/>
<organism evidence="11 12">
    <name type="scientific">Pseudoalteromonas denitrificans DSM 6059</name>
    <dbReference type="NCBI Taxonomy" id="1123010"/>
    <lineage>
        <taxon>Bacteria</taxon>
        <taxon>Pseudomonadati</taxon>
        <taxon>Pseudomonadota</taxon>
        <taxon>Gammaproteobacteria</taxon>
        <taxon>Alteromonadales</taxon>
        <taxon>Pseudoalteromonadaceae</taxon>
        <taxon>Pseudoalteromonas</taxon>
    </lineage>
</organism>
<dbReference type="SMART" id="SM00448">
    <property type="entry name" value="REC"/>
    <property type="match status" value="1"/>
</dbReference>
<evidence type="ECO:0000256" key="2">
    <source>
        <dbReference type="ARBA" id="ARBA00012438"/>
    </source>
</evidence>
<dbReference type="GO" id="GO:0000155">
    <property type="term" value="F:phosphorelay sensor kinase activity"/>
    <property type="evidence" value="ECO:0007669"/>
    <property type="project" value="InterPro"/>
</dbReference>
<evidence type="ECO:0000259" key="8">
    <source>
        <dbReference type="PROSITE" id="PS50109"/>
    </source>
</evidence>
<dbReference type="FunFam" id="3.30.565.10:FF:000006">
    <property type="entry name" value="Sensor histidine kinase WalK"/>
    <property type="match status" value="1"/>
</dbReference>
<dbReference type="CDD" id="cd00130">
    <property type="entry name" value="PAS"/>
    <property type="match status" value="1"/>
</dbReference>
<dbReference type="CDD" id="cd00156">
    <property type="entry name" value="REC"/>
    <property type="match status" value="1"/>
</dbReference>
<comment type="catalytic activity">
    <reaction evidence="1">
        <text>ATP + protein L-histidine = ADP + protein N-phospho-L-histidine.</text>
        <dbReference type="EC" id="2.7.13.3"/>
    </reaction>
</comment>
<dbReference type="SMART" id="SM00091">
    <property type="entry name" value="PAS"/>
    <property type="match status" value="1"/>
</dbReference>
<dbReference type="EMBL" id="FOLO01000011">
    <property type="protein sequence ID" value="SFC53846.1"/>
    <property type="molecule type" value="Genomic_DNA"/>
</dbReference>
<dbReference type="InterPro" id="IPR004358">
    <property type="entry name" value="Sig_transdc_His_kin-like_C"/>
</dbReference>
<dbReference type="SMART" id="SM00388">
    <property type="entry name" value="HisKA"/>
    <property type="match status" value="1"/>
</dbReference>
<evidence type="ECO:0000313" key="12">
    <source>
        <dbReference type="Proteomes" id="UP000198862"/>
    </source>
</evidence>
<dbReference type="SUPFAM" id="SSF55874">
    <property type="entry name" value="ATPase domain of HSP90 chaperone/DNA topoisomerase II/histidine kinase"/>
    <property type="match status" value="1"/>
</dbReference>
<dbReference type="CDD" id="cd00082">
    <property type="entry name" value="HisKA"/>
    <property type="match status" value="1"/>
</dbReference>
<accession>A0A1I1JZC0</accession>
<dbReference type="PROSITE" id="PS50110">
    <property type="entry name" value="RESPONSE_REGULATORY"/>
    <property type="match status" value="1"/>
</dbReference>
<reference evidence="11 12" key="1">
    <citation type="submission" date="2016-10" db="EMBL/GenBank/DDBJ databases">
        <authorList>
            <person name="de Groot N.N."/>
        </authorList>
    </citation>
    <scope>NUCLEOTIDE SEQUENCE [LARGE SCALE GENOMIC DNA]</scope>
    <source>
        <strain evidence="11 12">DSM 6059</strain>
    </source>
</reference>
<gene>
    <name evidence="11" type="ORF">SAMN02745724_01916</name>
</gene>
<evidence type="ECO:0000256" key="7">
    <source>
        <dbReference type="SAM" id="Coils"/>
    </source>
</evidence>
<dbReference type="InterPro" id="IPR035965">
    <property type="entry name" value="PAS-like_dom_sf"/>
</dbReference>
<dbReference type="PANTHER" id="PTHR43547">
    <property type="entry name" value="TWO-COMPONENT HISTIDINE KINASE"/>
    <property type="match status" value="1"/>
</dbReference>
<evidence type="ECO:0000256" key="5">
    <source>
        <dbReference type="ARBA" id="ARBA00022777"/>
    </source>
</evidence>
<dbReference type="RefSeq" id="WP_091983159.1">
    <property type="nucleotide sequence ID" value="NZ_FOLO01000011.1"/>
</dbReference>
<dbReference type="NCBIfam" id="TIGR00229">
    <property type="entry name" value="sensory_box"/>
    <property type="match status" value="1"/>
</dbReference>
<dbReference type="STRING" id="1123010.SAMN02745724_01916"/>
<dbReference type="PROSITE" id="PS50112">
    <property type="entry name" value="PAS"/>
    <property type="match status" value="1"/>
</dbReference>
<dbReference type="Pfam" id="PF00072">
    <property type="entry name" value="Response_reg"/>
    <property type="match status" value="1"/>
</dbReference>
<dbReference type="InterPro" id="IPR011006">
    <property type="entry name" value="CheY-like_superfamily"/>
</dbReference>
<feature type="coiled-coil region" evidence="7">
    <location>
        <begin position="399"/>
        <end position="433"/>
    </location>
</feature>
<dbReference type="InterPro" id="IPR005467">
    <property type="entry name" value="His_kinase_dom"/>
</dbReference>
<dbReference type="OrthoDB" id="9770795at2"/>
<evidence type="ECO:0000256" key="4">
    <source>
        <dbReference type="ARBA" id="ARBA00022679"/>
    </source>
</evidence>
<keyword evidence="12" id="KW-1185">Reference proteome</keyword>
<feature type="modified residue" description="4-aspartylphosphate" evidence="6">
    <location>
        <position position="184"/>
    </location>
</feature>
<dbReference type="PRINTS" id="PR00344">
    <property type="entry name" value="BCTRLSENSOR"/>
</dbReference>
<dbReference type="SUPFAM" id="SSF55785">
    <property type="entry name" value="PYP-like sensor domain (PAS domain)"/>
    <property type="match status" value="1"/>
</dbReference>
<dbReference type="InterPro" id="IPR036097">
    <property type="entry name" value="HisK_dim/P_sf"/>
</dbReference>
<dbReference type="Gene3D" id="1.10.287.130">
    <property type="match status" value="1"/>
</dbReference>
<dbReference type="PROSITE" id="PS50109">
    <property type="entry name" value="HIS_KIN"/>
    <property type="match status" value="1"/>
</dbReference>
<evidence type="ECO:0000256" key="6">
    <source>
        <dbReference type="PROSITE-ProRule" id="PRU00169"/>
    </source>
</evidence>
<dbReference type="PANTHER" id="PTHR43547:SF2">
    <property type="entry name" value="HYBRID SIGNAL TRANSDUCTION HISTIDINE KINASE C"/>
    <property type="match status" value="1"/>
</dbReference>
<feature type="domain" description="PAS" evidence="10">
    <location>
        <begin position="275"/>
        <end position="345"/>
    </location>
</feature>
<dbReference type="InterPro" id="IPR036890">
    <property type="entry name" value="HATPase_C_sf"/>
</dbReference>
<dbReference type="InterPro" id="IPR003594">
    <property type="entry name" value="HATPase_dom"/>
</dbReference>
<feature type="domain" description="Response regulatory" evidence="9">
    <location>
        <begin position="135"/>
        <end position="249"/>
    </location>
</feature>
<dbReference type="SUPFAM" id="SSF52172">
    <property type="entry name" value="CheY-like"/>
    <property type="match status" value="1"/>
</dbReference>
<evidence type="ECO:0000259" key="9">
    <source>
        <dbReference type="PROSITE" id="PS50110"/>
    </source>
</evidence>
<dbReference type="InterPro" id="IPR000014">
    <property type="entry name" value="PAS"/>
</dbReference>
<dbReference type="SUPFAM" id="SSF47384">
    <property type="entry name" value="Homodimeric domain of signal transducing histidine kinase"/>
    <property type="match status" value="1"/>
</dbReference>
<feature type="domain" description="Histidine kinase" evidence="8">
    <location>
        <begin position="433"/>
        <end position="651"/>
    </location>
</feature>
<dbReference type="AlphaFoldDB" id="A0A1I1JZC0"/>
<name>A0A1I1JZC0_9GAMM</name>
<evidence type="ECO:0000256" key="3">
    <source>
        <dbReference type="ARBA" id="ARBA00022553"/>
    </source>
</evidence>
<evidence type="ECO:0000313" key="11">
    <source>
        <dbReference type="EMBL" id="SFC53846.1"/>
    </source>
</evidence>
<dbReference type="Pfam" id="PF13426">
    <property type="entry name" value="PAS_9"/>
    <property type="match status" value="1"/>
</dbReference>
<dbReference type="Gene3D" id="3.30.450.20">
    <property type="entry name" value="PAS domain"/>
    <property type="match status" value="1"/>
</dbReference>
<keyword evidence="3 6" id="KW-0597">Phosphoprotein</keyword>
<dbReference type="Gene3D" id="3.40.50.2300">
    <property type="match status" value="1"/>
</dbReference>
<keyword evidence="4" id="KW-0808">Transferase</keyword>
<dbReference type="Gene3D" id="3.30.565.10">
    <property type="entry name" value="Histidine kinase-like ATPase, C-terminal domain"/>
    <property type="match status" value="1"/>
</dbReference>
<keyword evidence="7" id="KW-0175">Coiled coil</keyword>
<dbReference type="CDD" id="cd00075">
    <property type="entry name" value="HATPase"/>
    <property type="match status" value="1"/>
</dbReference>
<dbReference type="Proteomes" id="UP000198862">
    <property type="component" value="Unassembled WGS sequence"/>
</dbReference>
<evidence type="ECO:0000259" key="10">
    <source>
        <dbReference type="PROSITE" id="PS50112"/>
    </source>
</evidence>